<keyword evidence="2" id="KW-1185">Reference proteome</keyword>
<evidence type="ECO:0000313" key="2">
    <source>
        <dbReference type="Proteomes" id="UP000010816"/>
    </source>
</evidence>
<sequence>MTALPLTDEQACGLIQRLTAANPDFSAFAQQYAFLGERPLPDGQAGALSRELLDVLCESPHQAARIDALLLTPSPAQDGPTTIPPLLAAAFLMRNYLHFRRRPDGAWEPLVEHGPADSPALTGLLKRMTALVPQATAAGS</sequence>
<name>L0H0R3_9GAMM</name>
<dbReference type="KEGG" id="tmb:Thimo_2441"/>
<proteinExistence type="predicted"/>
<dbReference type="STRING" id="765912.Thimo_2441"/>
<evidence type="ECO:0000313" key="1">
    <source>
        <dbReference type="EMBL" id="AGA91174.1"/>
    </source>
</evidence>
<dbReference type="eggNOG" id="ENOG5034613">
    <property type="taxonomic scope" value="Bacteria"/>
</dbReference>
<reference evidence="1 2" key="1">
    <citation type="submission" date="2011-09" db="EMBL/GenBank/DDBJ databases">
        <title>Complete sequence of chromosome of Thioflavicoccus mobilis 8321.</title>
        <authorList>
            <consortium name="US DOE Joint Genome Institute"/>
            <person name="Lucas S."/>
            <person name="Han J."/>
            <person name="Lapidus A."/>
            <person name="Cheng J.-F."/>
            <person name="Goodwin L."/>
            <person name="Pitluck S."/>
            <person name="Peters L."/>
            <person name="Ovchinnikova G."/>
            <person name="Lu M."/>
            <person name="Detter J.C."/>
            <person name="Han C."/>
            <person name="Tapia R."/>
            <person name="Land M."/>
            <person name="Hauser L."/>
            <person name="Kyrpides N."/>
            <person name="Ivanova N."/>
            <person name="Pagani I."/>
            <person name="Vogl K."/>
            <person name="Liu Z."/>
            <person name="Imhoff J."/>
            <person name="Thiel V."/>
            <person name="Frigaard N.-U."/>
            <person name="Bryant D."/>
            <person name="Woyke T."/>
        </authorList>
    </citation>
    <scope>NUCLEOTIDE SEQUENCE [LARGE SCALE GENOMIC DNA]</scope>
    <source>
        <strain evidence="1 2">8321</strain>
    </source>
</reference>
<accession>L0H0R3</accession>
<dbReference type="Proteomes" id="UP000010816">
    <property type="component" value="Chromosome"/>
</dbReference>
<organism evidence="1 2">
    <name type="scientific">Thioflavicoccus mobilis 8321</name>
    <dbReference type="NCBI Taxonomy" id="765912"/>
    <lineage>
        <taxon>Bacteria</taxon>
        <taxon>Pseudomonadati</taxon>
        <taxon>Pseudomonadota</taxon>
        <taxon>Gammaproteobacteria</taxon>
        <taxon>Chromatiales</taxon>
        <taxon>Chromatiaceae</taxon>
        <taxon>Thioflavicoccus</taxon>
    </lineage>
</organism>
<gene>
    <name evidence="1" type="ORF">Thimo_2441</name>
</gene>
<dbReference type="EMBL" id="CP003051">
    <property type="protein sequence ID" value="AGA91174.1"/>
    <property type="molecule type" value="Genomic_DNA"/>
</dbReference>
<protein>
    <submittedName>
        <fullName evidence="1">Uncharacterized protein</fullName>
    </submittedName>
</protein>
<dbReference type="HOGENOM" id="CLU_1834267_0_0_6"/>
<dbReference type="AlphaFoldDB" id="L0H0R3"/>